<sequence length="135" mass="15543">MGEGHMRDARLTIYAKAMRREMTEPETRIWLKVRAQRLNGVKFRRQKVIGPYIADFAANDPRLVIEIDGQTHDVDDRRDAERTRYLNERGYHVIRFTNLDVMTNMDGVMIALSQALEMAGKSPLPTLSPEGERAI</sequence>
<dbReference type="PANTHER" id="PTHR38590:SF1">
    <property type="entry name" value="BLL0828 PROTEIN"/>
    <property type="match status" value="1"/>
</dbReference>
<reference evidence="2" key="2">
    <citation type="submission" date="2020-09" db="EMBL/GenBank/DDBJ databases">
        <authorList>
            <person name="Sun Q."/>
            <person name="Kim S."/>
        </authorList>
    </citation>
    <scope>NUCLEOTIDE SEQUENCE</scope>
    <source>
        <strain evidence="2">KCTC 32255</strain>
    </source>
</reference>
<dbReference type="Gene3D" id="3.40.960.10">
    <property type="entry name" value="VSR Endonuclease"/>
    <property type="match status" value="1"/>
</dbReference>
<proteinExistence type="predicted"/>
<dbReference type="Proteomes" id="UP000648075">
    <property type="component" value="Unassembled WGS sequence"/>
</dbReference>
<dbReference type="SUPFAM" id="SSF52980">
    <property type="entry name" value="Restriction endonuclease-like"/>
    <property type="match status" value="1"/>
</dbReference>
<dbReference type="CDD" id="cd01038">
    <property type="entry name" value="Endonuclease_DUF559"/>
    <property type="match status" value="1"/>
</dbReference>
<dbReference type="PANTHER" id="PTHR38590">
    <property type="entry name" value="BLL0828 PROTEIN"/>
    <property type="match status" value="1"/>
</dbReference>
<dbReference type="InterPro" id="IPR011335">
    <property type="entry name" value="Restrct_endonuc-II-like"/>
</dbReference>
<feature type="domain" description="DUF559" evidence="1">
    <location>
        <begin position="11"/>
        <end position="116"/>
    </location>
</feature>
<evidence type="ECO:0000259" key="1">
    <source>
        <dbReference type="Pfam" id="PF04480"/>
    </source>
</evidence>
<dbReference type="InterPro" id="IPR007569">
    <property type="entry name" value="DUF559"/>
</dbReference>
<name>A0A918UFV9_9SPHN</name>
<organism evidence="2 3">
    <name type="scientific">Novosphingobium colocasiae</name>
    <dbReference type="NCBI Taxonomy" id="1256513"/>
    <lineage>
        <taxon>Bacteria</taxon>
        <taxon>Pseudomonadati</taxon>
        <taxon>Pseudomonadota</taxon>
        <taxon>Alphaproteobacteria</taxon>
        <taxon>Sphingomonadales</taxon>
        <taxon>Sphingomonadaceae</taxon>
        <taxon>Novosphingobium</taxon>
    </lineage>
</organism>
<dbReference type="EMBL" id="BMZA01000004">
    <property type="protein sequence ID" value="GGZ02140.1"/>
    <property type="molecule type" value="Genomic_DNA"/>
</dbReference>
<accession>A0A918UFV9</accession>
<dbReference type="Pfam" id="PF04480">
    <property type="entry name" value="DUF559"/>
    <property type="match status" value="1"/>
</dbReference>
<evidence type="ECO:0000313" key="2">
    <source>
        <dbReference type="EMBL" id="GGZ02140.1"/>
    </source>
</evidence>
<protein>
    <recommendedName>
        <fullName evidence="1">DUF559 domain-containing protein</fullName>
    </recommendedName>
</protein>
<comment type="caution">
    <text evidence="2">The sequence shown here is derived from an EMBL/GenBank/DDBJ whole genome shotgun (WGS) entry which is preliminary data.</text>
</comment>
<dbReference type="InterPro" id="IPR047216">
    <property type="entry name" value="Endonuclease_DUF559_bact"/>
</dbReference>
<keyword evidence="3" id="KW-1185">Reference proteome</keyword>
<evidence type="ECO:0000313" key="3">
    <source>
        <dbReference type="Proteomes" id="UP000648075"/>
    </source>
</evidence>
<gene>
    <name evidence="2" type="ORF">GCM10011614_16400</name>
</gene>
<dbReference type="AlphaFoldDB" id="A0A918UFV9"/>
<reference evidence="2" key="1">
    <citation type="journal article" date="2014" name="Int. J. Syst. Evol. Microbiol.">
        <title>Complete genome sequence of Corynebacterium casei LMG S-19264T (=DSM 44701T), isolated from a smear-ripened cheese.</title>
        <authorList>
            <consortium name="US DOE Joint Genome Institute (JGI-PGF)"/>
            <person name="Walter F."/>
            <person name="Albersmeier A."/>
            <person name="Kalinowski J."/>
            <person name="Ruckert C."/>
        </authorList>
    </citation>
    <scope>NUCLEOTIDE SEQUENCE</scope>
    <source>
        <strain evidence="2">KCTC 32255</strain>
    </source>
</reference>